<feature type="signal peptide" evidence="2">
    <location>
        <begin position="1"/>
        <end position="24"/>
    </location>
</feature>
<keyword evidence="1" id="KW-1133">Transmembrane helix</keyword>
<feature type="chain" id="PRO_5046203828" evidence="2">
    <location>
        <begin position="25"/>
        <end position="205"/>
    </location>
</feature>
<sequence>MKFMPALRTTAVAAVLGVSSLANAATLVQNGSFEDTVLANGTFAIFDSLPGWTTTTGNGIEVRNNAVGAAQDGNNFVELDTRANSSMLQTISTVLGQVYELTFWYSPRINMPANTNGIEAWWGNTLLTTPAITGIGGTSNNWTSYTFSVVGTGSDVLKFSAVGTSDTFGGNIDNVSLSAVPLPGAALLFGSALLGFMGFSNRRKV</sequence>
<evidence type="ECO:0000313" key="4">
    <source>
        <dbReference type="Proteomes" id="UP001596501"/>
    </source>
</evidence>
<organism evidence="3 4">
    <name type="scientific">Hydrogenophaga atypica</name>
    <dbReference type="NCBI Taxonomy" id="249409"/>
    <lineage>
        <taxon>Bacteria</taxon>
        <taxon>Pseudomonadati</taxon>
        <taxon>Pseudomonadota</taxon>
        <taxon>Betaproteobacteria</taxon>
        <taxon>Burkholderiales</taxon>
        <taxon>Comamonadaceae</taxon>
        <taxon>Hydrogenophaga</taxon>
    </lineage>
</organism>
<evidence type="ECO:0000256" key="1">
    <source>
        <dbReference type="SAM" id="Phobius"/>
    </source>
</evidence>
<dbReference type="Gene3D" id="2.60.120.260">
    <property type="entry name" value="Galactose-binding domain-like"/>
    <property type="match status" value="1"/>
</dbReference>
<protein>
    <submittedName>
        <fullName evidence="3">PEP-CTERM sorting domain-containing protein</fullName>
    </submittedName>
</protein>
<reference evidence="4" key="1">
    <citation type="journal article" date="2019" name="Int. J. Syst. Evol. Microbiol.">
        <title>The Global Catalogue of Microorganisms (GCM) 10K type strain sequencing project: providing services to taxonomists for standard genome sequencing and annotation.</title>
        <authorList>
            <consortium name="The Broad Institute Genomics Platform"/>
            <consortium name="The Broad Institute Genome Sequencing Center for Infectious Disease"/>
            <person name="Wu L."/>
            <person name="Ma J."/>
        </authorList>
    </citation>
    <scope>NUCLEOTIDE SEQUENCE [LARGE SCALE GENOMIC DNA]</scope>
    <source>
        <strain evidence="4">CGMCC 1.12371</strain>
    </source>
</reference>
<evidence type="ECO:0000313" key="3">
    <source>
        <dbReference type="EMBL" id="MFC7408428.1"/>
    </source>
</evidence>
<evidence type="ECO:0000256" key="2">
    <source>
        <dbReference type="SAM" id="SignalP"/>
    </source>
</evidence>
<keyword evidence="1" id="KW-0472">Membrane</keyword>
<accession>A0ABW2QMB1</accession>
<dbReference type="EMBL" id="JBHTCA010000003">
    <property type="protein sequence ID" value="MFC7408428.1"/>
    <property type="molecule type" value="Genomic_DNA"/>
</dbReference>
<keyword evidence="2" id="KW-0732">Signal</keyword>
<feature type="transmembrane region" description="Helical" evidence="1">
    <location>
        <begin position="180"/>
        <end position="199"/>
    </location>
</feature>
<dbReference type="Proteomes" id="UP001596501">
    <property type="component" value="Unassembled WGS sequence"/>
</dbReference>
<keyword evidence="1" id="KW-0812">Transmembrane</keyword>
<keyword evidence="4" id="KW-1185">Reference proteome</keyword>
<gene>
    <name evidence="3" type="ORF">ACFQPB_06110</name>
</gene>
<name>A0ABW2QMB1_9BURK</name>
<proteinExistence type="predicted"/>
<comment type="caution">
    <text evidence="3">The sequence shown here is derived from an EMBL/GenBank/DDBJ whole genome shotgun (WGS) entry which is preliminary data.</text>
</comment>